<proteinExistence type="predicted"/>
<dbReference type="AlphaFoldDB" id="A0A225VMY4"/>
<feature type="compositionally biased region" description="Basic and acidic residues" evidence="1">
    <location>
        <begin position="170"/>
        <end position="196"/>
    </location>
</feature>
<reference evidence="3" key="1">
    <citation type="submission" date="2017-03" db="EMBL/GenBank/DDBJ databases">
        <title>Phytopthora megakarya and P. palmivora, two closely related causual agents of cacao black pod achieved similar genome size and gene model numbers by different mechanisms.</title>
        <authorList>
            <person name="Ali S."/>
            <person name="Shao J."/>
            <person name="Larry D.J."/>
            <person name="Kronmiller B."/>
            <person name="Shen D."/>
            <person name="Strem M.D."/>
            <person name="Melnick R.L."/>
            <person name="Guiltinan M.J."/>
            <person name="Tyler B.M."/>
            <person name="Meinhardt L.W."/>
            <person name="Bailey B.A."/>
        </authorList>
    </citation>
    <scope>NUCLEOTIDE SEQUENCE [LARGE SCALE GENOMIC DNA]</scope>
    <source>
        <strain evidence="3">zdho120</strain>
    </source>
</reference>
<organism evidence="2 3">
    <name type="scientific">Phytophthora megakarya</name>
    <dbReference type="NCBI Taxonomy" id="4795"/>
    <lineage>
        <taxon>Eukaryota</taxon>
        <taxon>Sar</taxon>
        <taxon>Stramenopiles</taxon>
        <taxon>Oomycota</taxon>
        <taxon>Peronosporomycetes</taxon>
        <taxon>Peronosporales</taxon>
        <taxon>Peronosporaceae</taxon>
        <taxon>Phytophthora</taxon>
    </lineage>
</organism>
<sequence length="217" mass="24221">MTQDDFIDASLAKHYNYRTRMLGGTRNSAGRPRGQQSLPIPTVASPGGQELCHDSRRPSEDAEEQAANPTLSYSNNRLEGEDLIILRDTPNTTYNTTINTTTNGSGKSSATDRGRPDGSSGTPSFTTTKRIRSKQSMAELQKDLDEAHAAQAMGGSDMMELLIFSSKGRLSAESEERRQHEEREKLLQAKRSESTKAVKRRRHQQLQAARELREEKR</sequence>
<feature type="compositionally biased region" description="Polar residues" evidence="1">
    <location>
        <begin position="119"/>
        <end position="133"/>
    </location>
</feature>
<feature type="region of interest" description="Disordered" evidence="1">
    <location>
        <begin position="168"/>
        <end position="217"/>
    </location>
</feature>
<gene>
    <name evidence="2" type="ORF">PHMEG_00021011</name>
</gene>
<feature type="compositionally biased region" description="Basic and acidic residues" evidence="1">
    <location>
        <begin position="51"/>
        <end position="60"/>
    </location>
</feature>
<dbReference type="EMBL" id="NBNE01003854">
    <property type="protein sequence ID" value="OWZ06705.1"/>
    <property type="molecule type" value="Genomic_DNA"/>
</dbReference>
<feature type="region of interest" description="Disordered" evidence="1">
    <location>
        <begin position="22"/>
        <end position="75"/>
    </location>
</feature>
<feature type="compositionally biased region" description="Low complexity" evidence="1">
    <location>
        <begin position="89"/>
        <end position="103"/>
    </location>
</feature>
<dbReference type="Proteomes" id="UP000198211">
    <property type="component" value="Unassembled WGS sequence"/>
</dbReference>
<name>A0A225VMY4_9STRA</name>
<accession>A0A225VMY4</accession>
<keyword evidence="3" id="KW-1185">Reference proteome</keyword>
<evidence type="ECO:0000313" key="2">
    <source>
        <dbReference type="EMBL" id="OWZ06705.1"/>
    </source>
</evidence>
<comment type="caution">
    <text evidence="2">The sequence shown here is derived from an EMBL/GenBank/DDBJ whole genome shotgun (WGS) entry which is preliminary data.</text>
</comment>
<protein>
    <submittedName>
        <fullName evidence="2">Uncharacterized protein</fullName>
    </submittedName>
</protein>
<evidence type="ECO:0000313" key="3">
    <source>
        <dbReference type="Proteomes" id="UP000198211"/>
    </source>
</evidence>
<evidence type="ECO:0000256" key="1">
    <source>
        <dbReference type="SAM" id="MobiDB-lite"/>
    </source>
</evidence>
<feature type="region of interest" description="Disordered" evidence="1">
    <location>
        <begin position="87"/>
        <end position="133"/>
    </location>
</feature>